<evidence type="ECO:0000256" key="3">
    <source>
        <dbReference type="PROSITE-ProRule" id="PRU00284"/>
    </source>
</evidence>
<accession>A0ABW8PYM7</accession>
<organism evidence="6 7">
    <name type="scientific">Marinospirillum alkalitolerans</name>
    <dbReference type="NCBI Taxonomy" id="3123374"/>
    <lineage>
        <taxon>Bacteria</taxon>
        <taxon>Pseudomonadati</taxon>
        <taxon>Pseudomonadota</taxon>
        <taxon>Gammaproteobacteria</taxon>
        <taxon>Oceanospirillales</taxon>
        <taxon>Oceanospirillaceae</taxon>
        <taxon>Marinospirillum</taxon>
    </lineage>
</organism>
<dbReference type="PANTHER" id="PTHR32089">
    <property type="entry name" value="METHYL-ACCEPTING CHEMOTAXIS PROTEIN MCPB"/>
    <property type="match status" value="1"/>
</dbReference>
<dbReference type="Gene3D" id="1.10.287.950">
    <property type="entry name" value="Methyl-accepting chemotaxis protein"/>
    <property type="match status" value="1"/>
</dbReference>
<dbReference type="InterPro" id="IPR004089">
    <property type="entry name" value="MCPsignal_dom"/>
</dbReference>
<feature type="domain" description="Methyl-accepting transducer" evidence="5">
    <location>
        <begin position="89"/>
        <end position="327"/>
    </location>
</feature>
<evidence type="ECO:0000259" key="5">
    <source>
        <dbReference type="PROSITE" id="PS50111"/>
    </source>
</evidence>
<dbReference type="Proteomes" id="UP001621714">
    <property type="component" value="Unassembled WGS sequence"/>
</dbReference>
<dbReference type="PANTHER" id="PTHR32089:SF41">
    <property type="entry name" value="METHYL-ACCEPTING CHEMOTAXIS PROTEIN"/>
    <property type="match status" value="1"/>
</dbReference>
<sequence>MKVNKILLGLSMALLVLLIWLGMQQAAGWLMALLGLFAGGLFGQALSCVSEEVQTQRIPEKQVIGISEVDLQEDYHQVGQTISEVVKESLHDMDALQSMQSDALATLGQAFNALKSDLDQQQSLVHSLLYGSSESHQSDAQAQNSAHKQMSNFAEDTMKTLNNFVESSVQTSADLMEMLDRVSELSEGMPELMRALDDIDNIAEQTNLLALNAAIEAARAGEHGRGFAVVADEVRTLSGRSSEFSRTIQDNLNAMNRRIETLVKDVGKIASQDMSFILHAKKEVEGAIQLLMSKSQSDQLVTQELEQLSQGLESALYDAMRAMQFEDMSSQTIQHTVAEQQHLLLLVEALRQGADDPHRFHEALRQSVEAFSRAREARKSNPVSSSSMSSGDIDLF</sequence>
<comment type="caution">
    <text evidence="6">The sequence shown here is derived from an EMBL/GenBank/DDBJ whole genome shotgun (WGS) entry which is preliminary data.</text>
</comment>
<reference evidence="6 7" key="1">
    <citation type="submission" date="2024-02" db="EMBL/GenBank/DDBJ databases">
        <title>Marinospirillum sp. MEB 164 isolated from Lonar lake sediment.</title>
        <authorList>
            <person name="Joshi A."/>
            <person name="Thite S."/>
        </authorList>
    </citation>
    <scope>NUCLEOTIDE SEQUENCE [LARGE SCALE GENOMIC DNA]</scope>
    <source>
        <strain evidence="6 7">MEB164</strain>
    </source>
</reference>
<dbReference type="SUPFAM" id="SSF58104">
    <property type="entry name" value="Methyl-accepting chemotaxis protein (MCP) signaling domain"/>
    <property type="match status" value="1"/>
</dbReference>
<feature type="region of interest" description="Disordered" evidence="4">
    <location>
        <begin position="374"/>
        <end position="396"/>
    </location>
</feature>
<dbReference type="Pfam" id="PF00015">
    <property type="entry name" value="MCPsignal"/>
    <property type="match status" value="1"/>
</dbReference>
<dbReference type="SMART" id="SM00283">
    <property type="entry name" value="MA"/>
    <property type="match status" value="1"/>
</dbReference>
<comment type="subcellular location">
    <subcellularLocation>
        <location evidence="1">Membrane</location>
    </subcellularLocation>
</comment>
<gene>
    <name evidence="6" type="ORF">V6U78_10055</name>
</gene>
<evidence type="ECO:0000313" key="7">
    <source>
        <dbReference type="Proteomes" id="UP001621714"/>
    </source>
</evidence>
<keyword evidence="7" id="KW-1185">Reference proteome</keyword>
<evidence type="ECO:0000256" key="1">
    <source>
        <dbReference type="ARBA" id="ARBA00004370"/>
    </source>
</evidence>
<name>A0ABW8PYM7_9GAMM</name>
<keyword evidence="2 3" id="KW-0807">Transducer</keyword>
<evidence type="ECO:0000313" key="6">
    <source>
        <dbReference type="EMBL" id="MFK7161378.1"/>
    </source>
</evidence>
<dbReference type="EMBL" id="JBANFI010000005">
    <property type="protein sequence ID" value="MFK7161378.1"/>
    <property type="molecule type" value="Genomic_DNA"/>
</dbReference>
<evidence type="ECO:0000256" key="2">
    <source>
        <dbReference type="ARBA" id="ARBA00023224"/>
    </source>
</evidence>
<protein>
    <submittedName>
        <fullName evidence="6">Methyl-accepting chemotaxis protein</fullName>
    </submittedName>
</protein>
<evidence type="ECO:0000256" key="4">
    <source>
        <dbReference type="SAM" id="MobiDB-lite"/>
    </source>
</evidence>
<proteinExistence type="predicted"/>
<dbReference type="PROSITE" id="PS50111">
    <property type="entry name" value="CHEMOTAXIS_TRANSDUC_2"/>
    <property type="match status" value="1"/>
</dbReference>